<dbReference type="PANTHER" id="PTHR44051:SF8">
    <property type="entry name" value="GLUTATHIONE S-TRANSFERASE GSTA"/>
    <property type="match status" value="1"/>
</dbReference>
<dbReference type="Gene3D" id="3.40.30.10">
    <property type="entry name" value="Glutaredoxin"/>
    <property type="match status" value="1"/>
</dbReference>
<gene>
    <name evidence="5" type="ORF">CALVIDRAFT_544085</name>
</gene>
<dbReference type="SFLD" id="SFLDG01151">
    <property type="entry name" value="Main.2:_Nu-like"/>
    <property type="match status" value="1"/>
</dbReference>
<evidence type="ECO:0000259" key="3">
    <source>
        <dbReference type="PROSITE" id="PS50404"/>
    </source>
</evidence>
<dbReference type="Pfam" id="PF02798">
    <property type="entry name" value="GST_N"/>
    <property type="match status" value="1"/>
</dbReference>
<evidence type="ECO:0000259" key="4">
    <source>
        <dbReference type="PROSITE" id="PS50405"/>
    </source>
</evidence>
<proteinExistence type="inferred from homology"/>
<accession>A0A167R0U7</accession>
<dbReference type="InterPro" id="IPR004045">
    <property type="entry name" value="Glutathione_S-Trfase_N"/>
</dbReference>
<evidence type="ECO:0000256" key="2">
    <source>
        <dbReference type="RuleBase" id="RU003494"/>
    </source>
</evidence>
<keyword evidence="6" id="KW-1185">Reference proteome</keyword>
<evidence type="ECO:0000313" key="5">
    <source>
        <dbReference type="EMBL" id="KZP00439.1"/>
    </source>
</evidence>
<dbReference type="STRING" id="1330018.A0A167R0U7"/>
<dbReference type="SFLD" id="SFLDG00358">
    <property type="entry name" value="Main_(cytGST)"/>
    <property type="match status" value="1"/>
</dbReference>
<feature type="domain" description="GST N-terminal" evidence="3">
    <location>
        <begin position="2"/>
        <end position="93"/>
    </location>
</feature>
<sequence length="227" mass="25750">MSKFLTLYTWTTPNGFKPSICLEELKAAYGTEHIDYKEYAVNIGKDIQKEPWFIKINPNGRIPALTDHKRGDFNVFESAAILLYLAQHYDPEHKFSFDPVADPDNYSESLQWIFFTHGGIGPMMGQAGHFSRAAPEKIEYAINRYVNESKRLYGVLEIRFQQDGGRDYLAGPGKGKYSIADINAFGWVKNYAFLGIDIADYPGIKGWIERIQSREAVVAGLLVPKKD</sequence>
<feature type="domain" description="GST C-terminal" evidence="4">
    <location>
        <begin position="102"/>
        <end position="227"/>
    </location>
</feature>
<dbReference type="SUPFAM" id="SSF52833">
    <property type="entry name" value="Thioredoxin-like"/>
    <property type="match status" value="1"/>
</dbReference>
<dbReference type="InterPro" id="IPR036282">
    <property type="entry name" value="Glutathione-S-Trfase_C_sf"/>
</dbReference>
<evidence type="ECO:0000256" key="1">
    <source>
        <dbReference type="ARBA" id="ARBA00007409"/>
    </source>
</evidence>
<dbReference type="PANTHER" id="PTHR44051">
    <property type="entry name" value="GLUTATHIONE S-TRANSFERASE-RELATED"/>
    <property type="match status" value="1"/>
</dbReference>
<dbReference type="SUPFAM" id="SSF47616">
    <property type="entry name" value="GST C-terminal domain-like"/>
    <property type="match status" value="1"/>
</dbReference>
<dbReference type="PROSITE" id="PS50405">
    <property type="entry name" value="GST_CTER"/>
    <property type="match status" value="1"/>
</dbReference>
<dbReference type="Proteomes" id="UP000076738">
    <property type="component" value="Unassembled WGS sequence"/>
</dbReference>
<evidence type="ECO:0000313" key="6">
    <source>
        <dbReference type="Proteomes" id="UP000076738"/>
    </source>
</evidence>
<dbReference type="OrthoDB" id="422574at2759"/>
<name>A0A167R0U7_CALVF</name>
<dbReference type="SFLD" id="SFLDS00019">
    <property type="entry name" value="Glutathione_Transferase_(cytos"/>
    <property type="match status" value="1"/>
</dbReference>
<dbReference type="InterPro" id="IPR036249">
    <property type="entry name" value="Thioredoxin-like_sf"/>
</dbReference>
<reference evidence="5 6" key="1">
    <citation type="journal article" date="2016" name="Mol. Biol. Evol.">
        <title>Comparative Genomics of Early-Diverging Mushroom-Forming Fungi Provides Insights into the Origins of Lignocellulose Decay Capabilities.</title>
        <authorList>
            <person name="Nagy L.G."/>
            <person name="Riley R."/>
            <person name="Tritt A."/>
            <person name="Adam C."/>
            <person name="Daum C."/>
            <person name="Floudas D."/>
            <person name="Sun H."/>
            <person name="Yadav J.S."/>
            <person name="Pangilinan J."/>
            <person name="Larsson K.H."/>
            <person name="Matsuura K."/>
            <person name="Barry K."/>
            <person name="Labutti K."/>
            <person name="Kuo R."/>
            <person name="Ohm R.A."/>
            <person name="Bhattacharya S.S."/>
            <person name="Shirouzu T."/>
            <person name="Yoshinaga Y."/>
            <person name="Martin F.M."/>
            <person name="Grigoriev I.V."/>
            <person name="Hibbett D.S."/>
        </authorList>
    </citation>
    <scope>NUCLEOTIDE SEQUENCE [LARGE SCALE GENOMIC DNA]</scope>
    <source>
        <strain evidence="5 6">TUFC12733</strain>
    </source>
</reference>
<protein>
    <submittedName>
        <fullName evidence="5">Glutathione S-transferase</fullName>
    </submittedName>
</protein>
<dbReference type="InterPro" id="IPR004046">
    <property type="entry name" value="GST_C"/>
</dbReference>
<keyword evidence="5" id="KW-0808">Transferase</keyword>
<dbReference type="Gene3D" id="1.20.1050.10">
    <property type="match status" value="1"/>
</dbReference>
<dbReference type="InterPro" id="IPR040079">
    <property type="entry name" value="Glutathione_S-Trfase"/>
</dbReference>
<organism evidence="5 6">
    <name type="scientific">Calocera viscosa (strain TUFC12733)</name>
    <dbReference type="NCBI Taxonomy" id="1330018"/>
    <lineage>
        <taxon>Eukaryota</taxon>
        <taxon>Fungi</taxon>
        <taxon>Dikarya</taxon>
        <taxon>Basidiomycota</taxon>
        <taxon>Agaricomycotina</taxon>
        <taxon>Dacrymycetes</taxon>
        <taxon>Dacrymycetales</taxon>
        <taxon>Dacrymycetaceae</taxon>
        <taxon>Calocera</taxon>
    </lineage>
</organism>
<dbReference type="EMBL" id="KV417269">
    <property type="protein sequence ID" value="KZP00439.1"/>
    <property type="molecule type" value="Genomic_DNA"/>
</dbReference>
<dbReference type="Pfam" id="PF00043">
    <property type="entry name" value="GST_C"/>
    <property type="match status" value="1"/>
</dbReference>
<dbReference type="AlphaFoldDB" id="A0A167R0U7"/>
<dbReference type="CDD" id="cd03048">
    <property type="entry name" value="GST_N_Ure2p_like"/>
    <property type="match status" value="1"/>
</dbReference>
<dbReference type="InterPro" id="IPR010987">
    <property type="entry name" value="Glutathione-S-Trfase_C-like"/>
</dbReference>
<dbReference type="PROSITE" id="PS50404">
    <property type="entry name" value="GST_NTER"/>
    <property type="match status" value="1"/>
</dbReference>
<comment type="similarity">
    <text evidence="1 2">Belongs to the GST superfamily.</text>
</comment>
<dbReference type="GO" id="GO:0016740">
    <property type="term" value="F:transferase activity"/>
    <property type="evidence" value="ECO:0007669"/>
    <property type="project" value="UniProtKB-KW"/>
</dbReference>